<comment type="pathway">
    <text evidence="2 8">Amino-acid biosynthesis; L-tryptophan biosynthesis; L-tryptophan from chorismate: step 3/5.</text>
</comment>
<dbReference type="GO" id="GO:0004640">
    <property type="term" value="F:phosphoribosylanthranilate isomerase activity"/>
    <property type="evidence" value="ECO:0007669"/>
    <property type="project" value="UniProtKB-UniRule"/>
</dbReference>
<dbReference type="Pfam" id="PF00697">
    <property type="entry name" value="PRAI"/>
    <property type="match status" value="1"/>
</dbReference>
<dbReference type="EMBL" id="CP001787">
    <property type="protein sequence ID" value="ACX73585.1"/>
    <property type="molecule type" value="Genomic_DNA"/>
</dbReference>
<keyword evidence="4 8" id="KW-0028">Amino-acid biosynthesis</keyword>
<sequence>MVKIKICGITNKEDMAYISKRVHAVGVIVDVPIKTPRKITLDKAIELKSSISPFTTLVSVIMPEQISDVLELYNLLKPNAIQLHGFESVEFVKELKKLKSENKLNADIIKVIHIPKDEDIDFKSILEEVKKYEKYVDAILVDTKIERVKMEGKVHNWDVSKHLNKYLAKPLILAGGLNKDNVVEAIKTVRPYAIDVSSSLEAYGGKKDLKKVDEFLEVIRSY</sequence>
<evidence type="ECO:0000256" key="1">
    <source>
        <dbReference type="ARBA" id="ARBA00001164"/>
    </source>
</evidence>
<organism evidence="10 11">
    <name type="scientific">Methanocaldococcus vulcanius (strain ATCC 700851 / DSM 12094 / M7)</name>
    <name type="common">Methanococcus vulcanius</name>
    <dbReference type="NCBI Taxonomy" id="579137"/>
    <lineage>
        <taxon>Archaea</taxon>
        <taxon>Methanobacteriati</taxon>
        <taxon>Methanobacteriota</taxon>
        <taxon>Methanomada group</taxon>
        <taxon>Methanococci</taxon>
        <taxon>Methanococcales</taxon>
        <taxon>Methanocaldococcaceae</taxon>
        <taxon>Methanocaldococcus</taxon>
    </lineage>
</organism>
<evidence type="ECO:0000256" key="6">
    <source>
        <dbReference type="ARBA" id="ARBA00023141"/>
    </source>
</evidence>
<dbReference type="GeneID" id="8514095"/>
<dbReference type="HOGENOM" id="CLU_076364_2_1_2"/>
<keyword evidence="6 8" id="KW-0057">Aromatic amino acid biosynthesis</keyword>
<protein>
    <recommendedName>
        <fullName evidence="8">N-(5'-phosphoribosyl)anthranilate isomerase</fullName>
        <shortName evidence="8">PRAI</shortName>
        <ecNumber evidence="8">5.3.1.24</ecNumber>
    </recommendedName>
</protein>
<reference evidence="10" key="1">
    <citation type="submission" date="2009-10" db="EMBL/GenBank/DDBJ databases">
        <title>Complete sequence of chromosome of Methanocaldococcus vulcanius M7.</title>
        <authorList>
            <consortium name="US DOE Joint Genome Institute"/>
            <person name="Lucas S."/>
            <person name="Copeland A."/>
            <person name="Lapidus A."/>
            <person name="Glavina del Rio T."/>
            <person name="Dalin E."/>
            <person name="Tice H."/>
            <person name="Bruce D."/>
            <person name="Goodwin L."/>
            <person name="Pitluck S."/>
            <person name="Lcollab F.I."/>
            <person name="Brettin T."/>
            <person name="Detter J.C."/>
            <person name="Han C."/>
            <person name="Tapia R."/>
            <person name="Kuske C.R."/>
            <person name="Schmutz J."/>
            <person name="Larimer F."/>
            <person name="Land M."/>
            <person name="Hauser L."/>
            <person name="Kyrpides N."/>
            <person name="Ovchinikova G."/>
            <person name="Sieprawska-Lupa M."/>
            <person name="Whitman W.B."/>
            <person name="Woyke T."/>
        </authorList>
    </citation>
    <scope>NUCLEOTIDE SEQUENCE [LARGE SCALE GENOMIC DNA]</scope>
    <source>
        <strain evidence="10">M7</strain>
    </source>
</reference>
<keyword evidence="11" id="KW-1185">Reference proteome</keyword>
<evidence type="ECO:0000259" key="9">
    <source>
        <dbReference type="Pfam" id="PF00697"/>
    </source>
</evidence>
<gene>
    <name evidence="8" type="primary">trpF</name>
    <name evidence="10" type="ordered locus">Metvu_1734</name>
</gene>
<dbReference type="AlphaFoldDB" id="C9RE56"/>
<proteinExistence type="inferred from homology"/>
<dbReference type="EC" id="5.3.1.24" evidence="8"/>
<evidence type="ECO:0000256" key="7">
    <source>
        <dbReference type="ARBA" id="ARBA00023235"/>
    </source>
</evidence>
<keyword evidence="7 8" id="KW-0413">Isomerase</keyword>
<evidence type="ECO:0000256" key="4">
    <source>
        <dbReference type="ARBA" id="ARBA00022605"/>
    </source>
</evidence>
<dbReference type="KEGG" id="mvu:Metvu_1734"/>
<evidence type="ECO:0000313" key="11">
    <source>
        <dbReference type="Proteomes" id="UP000002063"/>
    </source>
</evidence>
<name>C9RE56_METVM</name>
<keyword evidence="5 8" id="KW-0822">Tryptophan biosynthesis</keyword>
<dbReference type="GO" id="GO:0000162">
    <property type="term" value="P:L-tryptophan biosynthetic process"/>
    <property type="evidence" value="ECO:0007669"/>
    <property type="project" value="UniProtKB-UniRule"/>
</dbReference>
<evidence type="ECO:0000313" key="10">
    <source>
        <dbReference type="EMBL" id="ACX73585.1"/>
    </source>
</evidence>
<dbReference type="RefSeq" id="WP_015733802.1">
    <property type="nucleotide sequence ID" value="NC_013407.1"/>
</dbReference>
<dbReference type="InterPro" id="IPR011060">
    <property type="entry name" value="RibuloseP-bd_barrel"/>
</dbReference>
<evidence type="ECO:0000256" key="2">
    <source>
        <dbReference type="ARBA" id="ARBA00004664"/>
    </source>
</evidence>
<evidence type="ECO:0000256" key="5">
    <source>
        <dbReference type="ARBA" id="ARBA00022822"/>
    </source>
</evidence>
<dbReference type="InterPro" id="IPR044643">
    <property type="entry name" value="TrpF_fam"/>
</dbReference>
<comment type="similarity">
    <text evidence="3 8">Belongs to the TrpF family.</text>
</comment>
<dbReference type="STRING" id="579137.Metvu_1734"/>
<accession>C9RE56</accession>
<dbReference type="PANTHER" id="PTHR42894">
    <property type="entry name" value="N-(5'-PHOSPHORIBOSYL)ANTHRANILATE ISOMERASE"/>
    <property type="match status" value="1"/>
</dbReference>
<evidence type="ECO:0000256" key="8">
    <source>
        <dbReference type="HAMAP-Rule" id="MF_00135"/>
    </source>
</evidence>
<dbReference type="UniPathway" id="UPA00035">
    <property type="reaction ID" value="UER00042"/>
</dbReference>
<dbReference type="Proteomes" id="UP000002063">
    <property type="component" value="Chromosome"/>
</dbReference>
<dbReference type="CDD" id="cd00405">
    <property type="entry name" value="PRAI"/>
    <property type="match status" value="1"/>
</dbReference>
<dbReference type="InterPro" id="IPR013785">
    <property type="entry name" value="Aldolase_TIM"/>
</dbReference>
<dbReference type="HAMAP" id="MF_00135">
    <property type="entry name" value="PRAI"/>
    <property type="match status" value="1"/>
</dbReference>
<comment type="catalytic activity">
    <reaction evidence="1 8">
        <text>N-(5-phospho-beta-D-ribosyl)anthranilate = 1-(2-carboxyphenylamino)-1-deoxy-D-ribulose 5-phosphate</text>
        <dbReference type="Rhea" id="RHEA:21540"/>
        <dbReference type="ChEBI" id="CHEBI:18277"/>
        <dbReference type="ChEBI" id="CHEBI:58613"/>
        <dbReference type="EC" id="5.3.1.24"/>
    </reaction>
</comment>
<dbReference type="PANTHER" id="PTHR42894:SF1">
    <property type="entry name" value="N-(5'-PHOSPHORIBOSYL)ANTHRANILATE ISOMERASE"/>
    <property type="match status" value="1"/>
</dbReference>
<dbReference type="OrthoDB" id="27513at2157"/>
<dbReference type="SUPFAM" id="SSF51366">
    <property type="entry name" value="Ribulose-phoshate binding barrel"/>
    <property type="match status" value="1"/>
</dbReference>
<evidence type="ECO:0000256" key="3">
    <source>
        <dbReference type="ARBA" id="ARBA00007571"/>
    </source>
</evidence>
<dbReference type="eggNOG" id="arCOG01983">
    <property type="taxonomic scope" value="Archaea"/>
</dbReference>
<feature type="domain" description="N-(5'phosphoribosyl) anthranilate isomerase (PRAI)" evidence="9">
    <location>
        <begin position="4"/>
        <end position="217"/>
    </location>
</feature>
<dbReference type="InterPro" id="IPR001240">
    <property type="entry name" value="PRAI_dom"/>
</dbReference>
<dbReference type="Gene3D" id="3.20.20.70">
    <property type="entry name" value="Aldolase class I"/>
    <property type="match status" value="1"/>
</dbReference>